<dbReference type="InterPro" id="IPR009003">
    <property type="entry name" value="Peptidase_S1_PA"/>
</dbReference>
<dbReference type="InterPro" id="IPR043504">
    <property type="entry name" value="Peptidase_S1_PA_chymotrypsin"/>
</dbReference>
<dbReference type="OrthoDB" id="449254at2"/>
<dbReference type="AlphaFoldDB" id="A0A1Z4GPN4"/>
<dbReference type="PANTHER" id="PTHR43019:SF23">
    <property type="entry name" value="PROTEASE DO-LIKE 5, CHLOROPLASTIC"/>
    <property type="match status" value="1"/>
</dbReference>
<accession>A0A1Z4GPN4</accession>
<evidence type="ECO:0000256" key="1">
    <source>
        <dbReference type="SAM" id="SignalP"/>
    </source>
</evidence>
<feature type="signal peptide" evidence="1">
    <location>
        <begin position="1"/>
        <end position="23"/>
    </location>
</feature>
<reference evidence="2 3" key="1">
    <citation type="submission" date="2017-06" db="EMBL/GenBank/DDBJ databases">
        <title>Genome sequencing of cyanobaciteial culture collection at National Institute for Environmental Studies (NIES).</title>
        <authorList>
            <person name="Hirose Y."/>
            <person name="Shimura Y."/>
            <person name="Fujisawa T."/>
            <person name="Nakamura Y."/>
            <person name="Kawachi M."/>
        </authorList>
    </citation>
    <scope>NUCLEOTIDE SEQUENCE [LARGE SCALE GENOMIC DNA]</scope>
    <source>
        <strain evidence="2 3">NIES-21</strain>
    </source>
</reference>
<evidence type="ECO:0000313" key="2">
    <source>
        <dbReference type="EMBL" id="BAY19449.1"/>
    </source>
</evidence>
<dbReference type="EMBL" id="AP018174">
    <property type="protein sequence ID" value="BAY19449.1"/>
    <property type="molecule type" value="Genomic_DNA"/>
</dbReference>
<evidence type="ECO:0000313" key="3">
    <source>
        <dbReference type="Proteomes" id="UP000218287"/>
    </source>
</evidence>
<dbReference type="Pfam" id="PF13365">
    <property type="entry name" value="Trypsin_2"/>
    <property type="match status" value="1"/>
</dbReference>
<dbReference type="SUPFAM" id="SSF50494">
    <property type="entry name" value="Trypsin-like serine proteases"/>
    <property type="match status" value="1"/>
</dbReference>
<dbReference type="Gene3D" id="2.40.10.10">
    <property type="entry name" value="Trypsin-like serine proteases"/>
    <property type="match status" value="2"/>
</dbReference>
<keyword evidence="1" id="KW-0732">Signal</keyword>
<dbReference type="PANTHER" id="PTHR43019">
    <property type="entry name" value="SERINE ENDOPROTEASE DEGS"/>
    <property type="match status" value="1"/>
</dbReference>
<dbReference type="Proteomes" id="UP000218287">
    <property type="component" value="Chromosome"/>
</dbReference>
<proteinExistence type="predicted"/>
<name>A0A1Z4GPN4_9CYAN</name>
<sequence length="262" mass="28009">MNCSLLTLVVCLGSISLTLSASAPVVSIPAPDYTAQSVPLSQQAQSITVKVRSQDFLGSGIILRRNGATYTVLTNAHVLQAGDPPYRIQTVDGRIYTANLPQRLNFGKNDLAVLQFKSAGSIYAVASFGASPTPGDEVFAAGYPAVEERGKKQTFAFTTGKVGLVLAKPLEGGYQLGYTNNVKNGMSGGPLLNRRGQVVGINGMQAYPLWDQPSVFADGSKAEERLHQMIIRLSWAVPITKVMQMIPKAEKTTVTTVFSKAD</sequence>
<organism evidence="2 3">
    <name type="scientific">Anabaenopsis circularis NIES-21</name>
    <dbReference type="NCBI Taxonomy" id="1085406"/>
    <lineage>
        <taxon>Bacteria</taxon>
        <taxon>Bacillati</taxon>
        <taxon>Cyanobacteriota</taxon>
        <taxon>Cyanophyceae</taxon>
        <taxon>Nostocales</taxon>
        <taxon>Nodulariaceae</taxon>
        <taxon>Anabaenopsis</taxon>
    </lineage>
</organism>
<gene>
    <name evidence="2" type="ORF">NIES21_53110</name>
</gene>
<keyword evidence="3" id="KW-1185">Reference proteome</keyword>
<feature type="chain" id="PRO_5013074431" evidence="1">
    <location>
        <begin position="24"/>
        <end position="262"/>
    </location>
</feature>
<protein>
    <submittedName>
        <fullName evidence="2">Peptidase S1 and S6 chymotrypsin/Hap</fullName>
    </submittedName>
</protein>